<dbReference type="Pfam" id="PF13767">
    <property type="entry name" value="DUF4168"/>
    <property type="match status" value="1"/>
</dbReference>
<gene>
    <name evidence="3" type="ORF">ADIS_4492</name>
</gene>
<comment type="caution">
    <text evidence="3">The sequence shown here is derived from an EMBL/GenBank/DDBJ whole genome shotgun (WGS) entry which is preliminary data.</text>
</comment>
<dbReference type="EMBL" id="AQHR01000112">
    <property type="protein sequence ID" value="EON75003.1"/>
    <property type="molecule type" value="Genomic_DNA"/>
</dbReference>
<evidence type="ECO:0000313" key="4">
    <source>
        <dbReference type="Proteomes" id="UP000013909"/>
    </source>
</evidence>
<feature type="domain" description="DUF4168" evidence="2">
    <location>
        <begin position="21"/>
        <end position="70"/>
    </location>
</feature>
<keyword evidence="4" id="KW-1185">Reference proteome</keyword>
<evidence type="ECO:0000256" key="1">
    <source>
        <dbReference type="SAM" id="MobiDB-lite"/>
    </source>
</evidence>
<organism evidence="3 4">
    <name type="scientific">Lunatimonas lonarensis</name>
    <dbReference type="NCBI Taxonomy" id="1232681"/>
    <lineage>
        <taxon>Bacteria</taxon>
        <taxon>Pseudomonadati</taxon>
        <taxon>Bacteroidota</taxon>
        <taxon>Cytophagia</taxon>
        <taxon>Cytophagales</taxon>
        <taxon>Cyclobacteriaceae</taxon>
    </lineage>
</organism>
<evidence type="ECO:0000313" key="3">
    <source>
        <dbReference type="EMBL" id="EON75003.1"/>
    </source>
</evidence>
<sequence length="144" mass="16204">MPVALSAQQIPGQQDQPVKEDFSDAEIEQFVAINMDMMPIQQAAEAKMIDAIESAGLEIERFQQLFQAQQLGNITDASEDPQEIAKFNEAGQQIMKVQEEANQEIQQMILDADMQVQTFQEISTAYQQSPVVKAKVDQILEKME</sequence>
<dbReference type="AlphaFoldDB" id="R7ZLP4"/>
<name>R7ZLP4_9BACT</name>
<evidence type="ECO:0000259" key="2">
    <source>
        <dbReference type="Pfam" id="PF13767"/>
    </source>
</evidence>
<feature type="compositionally biased region" description="Polar residues" evidence="1">
    <location>
        <begin position="1"/>
        <end position="16"/>
    </location>
</feature>
<dbReference type="InterPro" id="IPR025433">
    <property type="entry name" value="DUF4168"/>
</dbReference>
<dbReference type="Proteomes" id="UP000013909">
    <property type="component" value="Unassembled WGS sequence"/>
</dbReference>
<proteinExistence type="predicted"/>
<accession>R7ZLP4</accession>
<reference evidence="3 4" key="1">
    <citation type="submission" date="2013-02" db="EMBL/GenBank/DDBJ databases">
        <title>A novel strain isolated from Lonar lake, Maharashtra, India.</title>
        <authorList>
            <person name="Singh A."/>
        </authorList>
    </citation>
    <scope>NUCLEOTIDE SEQUENCE [LARGE SCALE GENOMIC DNA]</scope>
    <source>
        <strain evidence="3 4">AK24</strain>
    </source>
</reference>
<protein>
    <recommendedName>
        <fullName evidence="2">DUF4168 domain-containing protein</fullName>
    </recommendedName>
</protein>
<feature type="region of interest" description="Disordered" evidence="1">
    <location>
        <begin position="1"/>
        <end position="21"/>
    </location>
</feature>